<evidence type="ECO:0000256" key="1">
    <source>
        <dbReference type="SAM" id="Phobius"/>
    </source>
</evidence>
<name>A0A9P1IAZ4_9PELO</name>
<dbReference type="PANTHER" id="PTHR22943:SF248">
    <property type="entry name" value="SEVEN TM RECEPTOR"/>
    <property type="match status" value="1"/>
</dbReference>
<sequence length="175" mass="19857">MSLFVLWEQKGVTNEELSQISNKLLDRDVIVGYIVRTNSTDTEVIEARKTFSISLVIIILEISVIIFCGSYVSRAVNRVSVSDRTRKLQKQILIYHITQTAVVFFCCGTHVTLFTISSALHKSTNFLGTIASAALIWFPTFDFIILCTCLKSYRKTLKRIYQKLQGPGIFCFSNK</sequence>
<keyword evidence="1" id="KW-1133">Transmembrane helix</keyword>
<dbReference type="SUPFAM" id="SSF81321">
    <property type="entry name" value="Family A G protein-coupled receptor-like"/>
    <property type="match status" value="1"/>
</dbReference>
<proteinExistence type="predicted"/>
<accession>A0A9P1IAZ4</accession>
<organism evidence="2 3">
    <name type="scientific">Caenorhabditis angaria</name>
    <dbReference type="NCBI Taxonomy" id="860376"/>
    <lineage>
        <taxon>Eukaryota</taxon>
        <taxon>Metazoa</taxon>
        <taxon>Ecdysozoa</taxon>
        <taxon>Nematoda</taxon>
        <taxon>Chromadorea</taxon>
        <taxon>Rhabditida</taxon>
        <taxon>Rhabditina</taxon>
        <taxon>Rhabditomorpha</taxon>
        <taxon>Rhabditoidea</taxon>
        <taxon>Rhabditidae</taxon>
        <taxon>Peloderinae</taxon>
        <taxon>Caenorhabditis</taxon>
    </lineage>
</organism>
<dbReference type="InterPro" id="IPR019428">
    <property type="entry name" value="7TM_GPCR_serpentine_rcpt_Str"/>
</dbReference>
<dbReference type="EMBL" id="CANHGI010000002">
    <property type="protein sequence ID" value="CAI5441884.1"/>
    <property type="molecule type" value="Genomic_DNA"/>
</dbReference>
<evidence type="ECO:0000313" key="2">
    <source>
        <dbReference type="EMBL" id="CAI5441884.1"/>
    </source>
</evidence>
<dbReference type="AlphaFoldDB" id="A0A9P1IAZ4"/>
<dbReference type="PANTHER" id="PTHR22943">
    <property type="entry name" value="7-TRANSMEMBRANE DOMAIN RECEPTOR C.ELEGANS"/>
    <property type="match status" value="1"/>
</dbReference>
<keyword evidence="1" id="KW-0812">Transmembrane</keyword>
<feature type="transmembrane region" description="Helical" evidence="1">
    <location>
        <begin position="126"/>
        <end position="150"/>
    </location>
</feature>
<feature type="transmembrane region" description="Helical" evidence="1">
    <location>
        <begin position="93"/>
        <end position="120"/>
    </location>
</feature>
<dbReference type="Gene3D" id="1.20.1070.10">
    <property type="entry name" value="Rhodopsin 7-helix transmembrane proteins"/>
    <property type="match status" value="1"/>
</dbReference>
<evidence type="ECO:0000313" key="3">
    <source>
        <dbReference type="Proteomes" id="UP001152747"/>
    </source>
</evidence>
<keyword evidence="1" id="KW-0472">Membrane</keyword>
<keyword evidence="3" id="KW-1185">Reference proteome</keyword>
<dbReference type="Pfam" id="PF10326">
    <property type="entry name" value="7TM_GPCR_Str"/>
    <property type="match status" value="1"/>
</dbReference>
<feature type="transmembrane region" description="Helical" evidence="1">
    <location>
        <begin position="51"/>
        <end position="72"/>
    </location>
</feature>
<reference evidence="2" key="1">
    <citation type="submission" date="2022-11" db="EMBL/GenBank/DDBJ databases">
        <authorList>
            <person name="Kikuchi T."/>
        </authorList>
    </citation>
    <scope>NUCLEOTIDE SEQUENCE</scope>
    <source>
        <strain evidence="2">PS1010</strain>
    </source>
</reference>
<comment type="caution">
    <text evidence="2">The sequence shown here is derived from an EMBL/GenBank/DDBJ whole genome shotgun (WGS) entry which is preliminary data.</text>
</comment>
<dbReference type="Proteomes" id="UP001152747">
    <property type="component" value="Unassembled WGS sequence"/>
</dbReference>
<protein>
    <submittedName>
        <fullName evidence="2">Uncharacterized protein</fullName>
    </submittedName>
</protein>
<gene>
    <name evidence="2" type="ORF">CAMP_LOCUS4521</name>
</gene>